<feature type="transmembrane region" description="Helical" evidence="1">
    <location>
        <begin position="248"/>
        <end position="265"/>
    </location>
</feature>
<feature type="transmembrane region" description="Helical" evidence="1">
    <location>
        <begin position="6"/>
        <end position="26"/>
    </location>
</feature>
<sequence>MEYKWASVLIGLIMLLSEILVMYWLVKSVFRNQKLALMSAMFICISDNALDMTGKSIIPNSVGVVAVLFVFYLLIKTLLLEGYLKPKIILLLLIFSSSLVITHSVSYGFLLIRLMIFVLLSILLRDSSRLKQMGFLFVVALVLAFFEWGLINGYYLSQFILLMKFLFLGTGVHVYEQNVSSIPLNLVIIARIGTILYFAIAGITILWELRSVFKDKSKAKLGMFINSAFFVGIAPVLTFFWAGIAHRFWYYGEILGSFFVSYFALKLSNWSKLAKLFSALFVVIISFLMFVASVSNDDNPLVPQYTLRTGWYDSEITAAKFVITKSQLPIATDIDFQHFSSVRVGMLDKSFKASPICNLKTFDSIIENNNCLVLLRVDLLKERYFVLGKGYSQRAYLPLGAKTKEVIGKILASKDIVYTTKNVIAVV</sequence>
<feature type="transmembrane region" description="Helical" evidence="1">
    <location>
        <begin position="136"/>
        <end position="156"/>
    </location>
</feature>
<proteinExistence type="predicted"/>
<keyword evidence="3" id="KW-1185">Reference proteome</keyword>
<evidence type="ECO:0008006" key="4">
    <source>
        <dbReference type="Google" id="ProtNLM"/>
    </source>
</evidence>
<feature type="transmembrane region" description="Helical" evidence="1">
    <location>
        <begin position="107"/>
        <end position="124"/>
    </location>
</feature>
<feature type="transmembrane region" description="Helical" evidence="1">
    <location>
        <begin position="221"/>
        <end position="242"/>
    </location>
</feature>
<keyword evidence="1" id="KW-1133">Transmembrane helix</keyword>
<evidence type="ECO:0000256" key="1">
    <source>
        <dbReference type="SAM" id="Phobius"/>
    </source>
</evidence>
<dbReference type="AlphaFoldDB" id="A0A218P338"/>
<evidence type="ECO:0000313" key="2">
    <source>
        <dbReference type="EMBL" id="ASI99333.1"/>
    </source>
</evidence>
<feature type="transmembrane region" description="Helical" evidence="1">
    <location>
        <begin position="57"/>
        <end position="75"/>
    </location>
</feature>
<protein>
    <recommendedName>
        <fullName evidence="4">Glycosyltransferase RgtA/B/C/D-like domain-containing protein</fullName>
    </recommendedName>
</protein>
<feature type="transmembrane region" description="Helical" evidence="1">
    <location>
        <begin position="277"/>
        <end position="295"/>
    </location>
</feature>
<organism evidence="2 3">
    <name type="scientific">Thermococcus celer Vu 13 = JCM 8558</name>
    <dbReference type="NCBI Taxonomy" id="1293037"/>
    <lineage>
        <taxon>Archaea</taxon>
        <taxon>Methanobacteriati</taxon>
        <taxon>Methanobacteriota</taxon>
        <taxon>Thermococci</taxon>
        <taxon>Thermococcales</taxon>
        <taxon>Thermococcaceae</taxon>
        <taxon>Thermococcus</taxon>
    </lineage>
</organism>
<keyword evidence="1" id="KW-0812">Transmembrane</keyword>
<reference evidence="2 3" key="1">
    <citation type="submission" date="2016-03" db="EMBL/GenBank/DDBJ databases">
        <title>Complete genome sequence of Thermococcus celer.</title>
        <authorList>
            <person name="Oger P.M."/>
        </authorList>
    </citation>
    <scope>NUCLEOTIDE SEQUENCE [LARGE SCALE GENOMIC DNA]</scope>
    <source>
        <strain evidence="2 3">Vu 13</strain>
    </source>
</reference>
<keyword evidence="1" id="KW-0472">Membrane</keyword>
<name>A0A218P338_THECE</name>
<gene>
    <name evidence="2" type="ORF">A3L02_07075</name>
</gene>
<dbReference type="KEGG" id="tce:A3L02_07075"/>
<dbReference type="EMBL" id="CP014854">
    <property type="protein sequence ID" value="ASI99333.1"/>
    <property type="molecule type" value="Genomic_DNA"/>
</dbReference>
<dbReference type="Proteomes" id="UP000197156">
    <property type="component" value="Chromosome"/>
</dbReference>
<evidence type="ECO:0000313" key="3">
    <source>
        <dbReference type="Proteomes" id="UP000197156"/>
    </source>
</evidence>
<accession>A0A218P338</accession>
<feature type="transmembrane region" description="Helical" evidence="1">
    <location>
        <begin position="188"/>
        <end position="209"/>
    </location>
</feature>